<evidence type="ECO:0000256" key="14">
    <source>
        <dbReference type="ARBA" id="ARBA00022842"/>
    </source>
</evidence>
<dbReference type="STRING" id="1365950.SAMN05428963_11047"/>
<evidence type="ECO:0000256" key="23">
    <source>
        <dbReference type="PIRSR" id="PIRSR600829-4"/>
    </source>
</evidence>
<evidence type="ECO:0000256" key="16">
    <source>
        <dbReference type="ARBA" id="ARBA00023098"/>
    </source>
</evidence>
<evidence type="ECO:0000256" key="6">
    <source>
        <dbReference type="ARBA" id="ARBA00022516"/>
    </source>
</evidence>
<keyword evidence="7 24" id="KW-0997">Cell inner membrane</keyword>
<dbReference type="Pfam" id="PF01219">
    <property type="entry name" value="DAGK_prokar"/>
    <property type="match status" value="1"/>
</dbReference>
<feature type="binding site" evidence="23">
    <location>
        <position position="82"/>
    </location>
    <ligand>
        <name>a divalent metal cation</name>
        <dbReference type="ChEBI" id="CHEBI:60240"/>
    </ligand>
</feature>
<feature type="binding site" evidence="21">
    <location>
        <position position="104"/>
    </location>
    <ligand>
        <name>substrate</name>
    </ligand>
</feature>
<dbReference type="InterPro" id="IPR033718">
    <property type="entry name" value="DAGK_prok"/>
</dbReference>
<evidence type="ECO:0000256" key="12">
    <source>
        <dbReference type="ARBA" id="ARBA00022777"/>
    </source>
</evidence>
<dbReference type="OrthoDB" id="9796011at2"/>
<dbReference type="Gene3D" id="1.10.287.3610">
    <property type="match status" value="1"/>
</dbReference>
<comment type="function">
    <text evidence="24">Catalyzes the ATP-dependent phosphorylation of sn-l,2-diacylglycerol (DAG) to phosphatidic acid. Involved in the recycling of diacylglycerol produced as a by-product during membrane-derived oligosaccharide (MDO) biosynthesis.</text>
</comment>
<dbReference type="PROSITE" id="PS01069">
    <property type="entry name" value="DAGK_PROKAR"/>
    <property type="match status" value="1"/>
</dbReference>
<keyword evidence="19 24" id="KW-1208">Phospholipid metabolism</keyword>
<keyword evidence="11 22" id="KW-0547">Nucleotide-binding</keyword>
<evidence type="ECO:0000256" key="24">
    <source>
        <dbReference type="RuleBase" id="RU363065"/>
    </source>
</evidence>
<name>A0A1T4SD98_9HYPH</name>
<evidence type="ECO:0000256" key="20">
    <source>
        <dbReference type="PIRSR" id="PIRSR600829-1"/>
    </source>
</evidence>
<evidence type="ECO:0000256" key="21">
    <source>
        <dbReference type="PIRSR" id="PIRSR600829-2"/>
    </source>
</evidence>
<evidence type="ECO:0000256" key="19">
    <source>
        <dbReference type="ARBA" id="ARBA00023264"/>
    </source>
</evidence>
<evidence type="ECO:0000256" key="3">
    <source>
        <dbReference type="ARBA" id="ARBA00012133"/>
    </source>
</evidence>
<dbReference type="CDD" id="cd14264">
    <property type="entry name" value="DAGK_IM"/>
    <property type="match status" value="1"/>
</dbReference>
<keyword evidence="10 23" id="KW-0479">Metal-binding</keyword>
<feature type="active site" description="Proton acceptor" evidence="20">
    <location>
        <position position="75"/>
    </location>
</feature>
<gene>
    <name evidence="25" type="ORF">SAMN05428963_11047</name>
</gene>
<dbReference type="Proteomes" id="UP000190135">
    <property type="component" value="Unassembled WGS sequence"/>
</dbReference>
<dbReference type="PANTHER" id="PTHR34299:SF1">
    <property type="entry name" value="DIACYLGLYCEROL KINASE"/>
    <property type="match status" value="1"/>
</dbReference>
<keyword evidence="12 24" id="KW-0418">Kinase</keyword>
<keyword evidence="15 24" id="KW-1133">Transmembrane helix</keyword>
<comment type="catalytic activity">
    <reaction evidence="24">
        <text>a 1,2-diacyl-sn-glycerol + ATP = a 1,2-diacyl-sn-glycero-3-phosphate + ADP + H(+)</text>
        <dbReference type="Rhea" id="RHEA:10272"/>
        <dbReference type="ChEBI" id="CHEBI:15378"/>
        <dbReference type="ChEBI" id="CHEBI:17815"/>
        <dbReference type="ChEBI" id="CHEBI:30616"/>
        <dbReference type="ChEBI" id="CHEBI:58608"/>
        <dbReference type="ChEBI" id="CHEBI:456216"/>
        <dbReference type="EC" id="2.7.1.107"/>
    </reaction>
</comment>
<dbReference type="GO" id="GO:0005524">
    <property type="term" value="F:ATP binding"/>
    <property type="evidence" value="ECO:0007669"/>
    <property type="project" value="UniProtKB-KW"/>
</dbReference>
<dbReference type="RefSeq" id="WP_078709272.1">
    <property type="nucleotide sequence ID" value="NZ_FUXL01000010.1"/>
</dbReference>
<dbReference type="InterPro" id="IPR036945">
    <property type="entry name" value="DAGK_sf"/>
</dbReference>
<comment type="caution">
    <text evidence="24">Lacks conserved residue(s) required for the propagation of feature annotation.</text>
</comment>
<keyword evidence="18" id="KW-0594">Phospholipid biosynthesis</keyword>
<organism evidence="25 26">
    <name type="scientific">Consotaella salsifontis</name>
    <dbReference type="NCBI Taxonomy" id="1365950"/>
    <lineage>
        <taxon>Bacteria</taxon>
        <taxon>Pseudomonadati</taxon>
        <taxon>Pseudomonadota</taxon>
        <taxon>Alphaproteobacteria</taxon>
        <taxon>Hyphomicrobiales</taxon>
        <taxon>Aurantimonadaceae</taxon>
        <taxon>Consotaella</taxon>
    </lineage>
</organism>
<evidence type="ECO:0000256" key="11">
    <source>
        <dbReference type="ARBA" id="ARBA00022741"/>
    </source>
</evidence>
<evidence type="ECO:0000256" key="17">
    <source>
        <dbReference type="ARBA" id="ARBA00023136"/>
    </source>
</evidence>
<evidence type="ECO:0000256" key="1">
    <source>
        <dbReference type="ARBA" id="ARBA00004429"/>
    </source>
</evidence>
<dbReference type="InterPro" id="IPR000829">
    <property type="entry name" value="DAGK"/>
</dbReference>
<evidence type="ECO:0000256" key="10">
    <source>
        <dbReference type="ARBA" id="ARBA00022723"/>
    </source>
</evidence>
<evidence type="ECO:0000256" key="9">
    <source>
        <dbReference type="ARBA" id="ARBA00022692"/>
    </source>
</evidence>
<evidence type="ECO:0000256" key="15">
    <source>
        <dbReference type="ARBA" id="ARBA00022989"/>
    </source>
</evidence>
<dbReference type="EC" id="2.7.1.107" evidence="3 24"/>
<evidence type="ECO:0000256" key="5">
    <source>
        <dbReference type="ARBA" id="ARBA00022475"/>
    </source>
</evidence>
<keyword evidence="6" id="KW-0444">Lipid biosynthesis</keyword>
<proteinExistence type="inferred from homology"/>
<dbReference type="GO" id="GO:0006654">
    <property type="term" value="P:phosphatidic acid biosynthetic process"/>
    <property type="evidence" value="ECO:0007669"/>
    <property type="project" value="InterPro"/>
</dbReference>
<dbReference type="PANTHER" id="PTHR34299">
    <property type="entry name" value="DIACYLGLYCEROL KINASE"/>
    <property type="match status" value="1"/>
</dbReference>
<feature type="binding site" evidence="22">
    <location>
        <position position="34"/>
    </location>
    <ligand>
        <name>ATP</name>
        <dbReference type="ChEBI" id="CHEBI:30616"/>
    </ligand>
</feature>
<dbReference type="GO" id="GO:0046872">
    <property type="term" value="F:metal ion binding"/>
    <property type="evidence" value="ECO:0007669"/>
    <property type="project" value="UniProtKB-KW"/>
</dbReference>
<feature type="binding site" evidence="21">
    <location>
        <position position="75"/>
    </location>
    <ligand>
        <name>substrate</name>
    </ligand>
</feature>
<evidence type="ECO:0000313" key="26">
    <source>
        <dbReference type="Proteomes" id="UP000190135"/>
    </source>
</evidence>
<feature type="binding site" evidence="22">
    <location>
        <begin position="100"/>
        <end position="101"/>
    </location>
    <ligand>
        <name>ATP</name>
        <dbReference type="ChEBI" id="CHEBI:30616"/>
    </ligand>
</feature>
<feature type="transmembrane region" description="Helical" evidence="24">
    <location>
        <begin position="105"/>
        <end position="126"/>
    </location>
</feature>
<keyword evidence="17 24" id="KW-0472">Membrane</keyword>
<feature type="binding site" evidence="21">
    <location>
        <begin position="36"/>
        <end position="40"/>
    </location>
    <ligand>
        <name>substrate</name>
    </ligand>
</feature>
<sequence length="129" mass="13858">MTGQRDIPEKCEGVEHLSASARYSAQGLVRLWREAAFRQEIVAAALVLVAHGLLGSRVEVWLAQGVLILLLLAVEALNTAVEVIVDHVSPDYSESARHAKDLGSLAVLFLLLANGLCLFASVADWIRGG</sequence>
<dbReference type="EMBL" id="FUXL01000010">
    <property type="protein sequence ID" value="SKA26203.1"/>
    <property type="molecule type" value="Genomic_DNA"/>
</dbReference>
<keyword evidence="13 22" id="KW-0067">ATP-binding</keyword>
<keyword evidence="8 24" id="KW-0808">Transferase</keyword>
<evidence type="ECO:0000256" key="13">
    <source>
        <dbReference type="ARBA" id="ARBA00022840"/>
    </source>
</evidence>
<comment type="cofactor">
    <cofactor evidence="23">
        <name>Mg(2+)</name>
        <dbReference type="ChEBI" id="CHEBI:18420"/>
    </cofactor>
    <text evidence="23">Mn(2+), Zn(2+), Cd(2+) and Co(2+) support activity to lesser extents.</text>
</comment>
<accession>A0A1T4SD98</accession>
<dbReference type="GO" id="GO:0005886">
    <property type="term" value="C:plasma membrane"/>
    <property type="evidence" value="ECO:0007669"/>
    <property type="project" value="UniProtKB-SubCell"/>
</dbReference>
<dbReference type="GO" id="GO:0004143">
    <property type="term" value="F:ATP-dependent diacylglycerol kinase activity"/>
    <property type="evidence" value="ECO:0007669"/>
    <property type="project" value="UniProtKB-EC"/>
</dbReference>
<reference evidence="25 26" key="1">
    <citation type="submission" date="2017-02" db="EMBL/GenBank/DDBJ databases">
        <authorList>
            <person name="Peterson S.W."/>
        </authorList>
    </citation>
    <scope>NUCLEOTIDE SEQUENCE [LARGE SCALE GENOMIC DNA]</scope>
    <source>
        <strain evidence="25 26">USBA 369</strain>
    </source>
</reference>
<evidence type="ECO:0000256" key="18">
    <source>
        <dbReference type="ARBA" id="ARBA00023209"/>
    </source>
</evidence>
<protein>
    <recommendedName>
        <fullName evidence="4 24">Diacylglycerol kinase</fullName>
        <ecNumber evidence="3 24">2.7.1.107</ecNumber>
    </recommendedName>
</protein>
<evidence type="ECO:0000256" key="7">
    <source>
        <dbReference type="ARBA" id="ARBA00022519"/>
    </source>
</evidence>
<feature type="binding site" evidence="22">
    <location>
        <position position="23"/>
    </location>
    <ligand>
        <name>ATP</name>
        <dbReference type="ChEBI" id="CHEBI:30616"/>
    </ligand>
</feature>
<evidence type="ECO:0000256" key="2">
    <source>
        <dbReference type="ARBA" id="ARBA00005967"/>
    </source>
</evidence>
<evidence type="ECO:0000313" key="25">
    <source>
        <dbReference type="EMBL" id="SKA26203.1"/>
    </source>
</evidence>
<feature type="binding site" evidence="23">
    <location>
        <position position="34"/>
    </location>
    <ligand>
        <name>a divalent metal cation</name>
        <dbReference type="ChEBI" id="CHEBI:60240"/>
    </ligand>
</feature>
<keyword evidence="14 23" id="KW-0460">Magnesium</keyword>
<keyword evidence="26" id="KW-1185">Reference proteome</keyword>
<feature type="binding site" evidence="22">
    <location>
        <position position="82"/>
    </location>
    <ligand>
        <name>ATP</name>
        <dbReference type="ChEBI" id="CHEBI:30616"/>
    </ligand>
</feature>
<evidence type="ECO:0000256" key="22">
    <source>
        <dbReference type="PIRSR" id="PIRSR600829-3"/>
    </source>
</evidence>
<comment type="similarity">
    <text evidence="2 24">Belongs to the bacterial diacylglycerol kinase family.</text>
</comment>
<evidence type="ECO:0000256" key="4">
    <source>
        <dbReference type="ARBA" id="ARBA00017575"/>
    </source>
</evidence>
<keyword evidence="16 24" id="KW-0443">Lipid metabolism</keyword>
<comment type="subcellular location">
    <subcellularLocation>
        <location evidence="1 24">Cell inner membrane</location>
        <topology evidence="1 24">Multi-pass membrane protein</topology>
    </subcellularLocation>
</comment>
<evidence type="ECO:0000256" key="8">
    <source>
        <dbReference type="ARBA" id="ARBA00022679"/>
    </source>
</evidence>
<keyword evidence="9 24" id="KW-0812">Transmembrane</keyword>
<dbReference type="AlphaFoldDB" id="A0A1T4SD98"/>
<keyword evidence="5" id="KW-1003">Cell membrane</keyword>